<proteinExistence type="predicted"/>
<organism evidence="1 2">
    <name type="scientific">Panicum virgatum</name>
    <name type="common">Blackwell switchgrass</name>
    <dbReference type="NCBI Taxonomy" id="38727"/>
    <lineage>
        <taxon>Eukaryota</taxon>
        <taxon>Viridiplantae</taxon>
        <taxon>Streptophyta</taxon>
        <taxon>Embryophyta</taxon>
        <taxon>Tracheophyta</taxon>
        <taxon>Spermatophyta</taxon>
        <taxon>Magnoliopsida</taxon>
        <taxon>Liliopsida</taxon>
        <taxon>Poales</taxon>
        <taxon>Poaceae</taxon>
        <taxon>PACMAD clade</taxon>
        <taxon>Panicoideae</taxon>
        <taxon>Panicodae</taxon>
        <taxon>Paniceae</taxon>
        <taxon>Panicinae</taxon>
        <taxon>Panicum</taxon>
        <taxon>Panicum sect. Hiantes</taxon>
    </lineage>
</organism>
<name>A0A8T0R0G4_PANVG</name>
<comment type="caution">
    <text evidence="1">The sequence shown here is derived from an EMBL/GenBank/DDBJ whole genome shotgun (WGS) entry which is preliminary data.</text>
</comment>
<keyword evidence="2" id="KW-1185">Reference proteome</keyword>
<dbReference type="Proteomes" id="UP000823388">
    <property type="component" value="Chromosome 6N"/>
</dbReference>
<evidence type="ECO:0000313" key="2">
    <source>
        <dbReference type="Proteomes" id="UP000823388"/>
    </source>
</evidence>
<sequence>MACQQSWLTVQQPQPVVQQPQSMVYQLQQPASYQLQMLASSLMICQLQQSGGYQPQASAYQPMSYQPSMAIPQQSNYYLPQTLVCHATCQLQQLSAQQLIAGSPIVQHPIVQQLQPDSCQPVMQRSEPIIHWQYIANSQDGEFESEVLASGVSRKLEDSFSANMVKADDGNKETHTDSLVLEEPQKSMDKIPIDEQNDDYRYKYVQEESDRYNKECKQHGSIYRLVRENLDKYIVSTGKANIVILTRVLAVIFTEYNWGFCLSLWDLGGRSY</sequence>
<dbReference type="AlphaFoldDB" id="A0A8T0R0G4"/>
<evidence type="ECO:0000313" key="1">
    <source>
        <dbReference type="EMBL" id="KAG2578994.1"/>
    </source>
</evidence>
<reference evidence="1" key="1">
    <citation type="submission" date="2020-05" db="EMBL/GenBank/DDBJ databases">
        <title>WGS assembly of Panicum virgatum.</title>
        <authorList>
            <person name="Lovell J.T."/>
            <person name="Jenkins J."/>
            <person name="Shu S."/>
            <person name="Juenger T.E."/>
            <person name="Schmutz J."/>
        </authorList>
    </citation>
    <scope>NUCLEOTIDE SEQUENCE</scope>
    <source>
        <strain evidence="1">AP13</strain>
    </source>
</reference>
<gene>
    <name evidence="1" type="ORF">PVAP13_6NG143903</name>
</gene>
<accession>A0A8T0R0G4</accession>
<dbReference type="EMBL" id="CM029048">
    <property type="protein sequence ID" value="KAG2578994.1"/>
    <property type="molecule type" value="Genomic_DNA"/>
</dbReference>
<protein>
    <submittedName>
        <fullName evidence="1">Uncharacterized protein</fullName>
    </submittedName>
</protein>